<dbReference type="RefSeq" id="WP_386074531.1">
    <property type="nucleotide sequence ID" value="NZ_JBHTJT010000012.1"/>
</dbReference>
<keyword evidence="1 3" id="KW-0378">Hydrolase</keyword>
<evidence type="ECO:0000256" key="1">
    <source>
        <dbReference type="ARBA" id="ARBA00022801"/>
    </source>
</evidence>
<dbReference type="SUPFAM" id="SSF53474">
    <property type="entry name" value="alpha/beta-Hydrolases"/>
    <property type="match status" value="1"/>
</dbReference>
<evidence type="ECO:0000259" key="2">
    <source>
        <dbReference type="Pfam" id="PF07859"/>
    </source>
</evidence>
<organism evidence="3 4">
    <name type="scientific">Tropicimonas aquimaris</name>
    <dbReference type="NCBI Taxonomy" id="914152"/>
    <lineage>
        <taxon>Bacteria</taxon>
        <taxon>Pseudomonadati</taxon>
        <taxon>Pseudomonadota</taxon>
        <taxon>Alphaproteobacteria</taxon>
        <taxon>Rhodobacterales</taxon>
        <taxon>Roseobacteraceae</taxon>
        <taxon>Tropicimonas</taxon>
    </lineage>
</organism>
<accession>A0ABW3IQI2</accession>
<dbReference type="GO" id="GO:0016787">
    <property type="term" value="F:hydrolase activity"/>
    <property type="evidence" value="ECO:0007669"/>
    <property type="project" value="UniProtKB-KW"/>
</dbReference>
<dbReference type="Gene3D" id="3.40.50.1820">
    <property type="entry name" value="alpha/beta hydrolase"/>
    <property type="match status" value="1"/>
</dbReference>
<dbReference type="InterPro" id="IPR050300">
    <property type="entry name" value="GDXG_lipolytic_enzyme"/>
</dbReference>
<sequence length="295" mass="32435">MSRRLRLLNAALRRVVKPRLAATSSIAEARRDLDRMSARFLRRPPYLLHQRSAGEPVLHWVSSGPVSQVRVILYFHGGAYIAGRPENFLSIMGRLSRVTGLPIAAPAYRLAPEHPAPAAFDDACRAHARLLELGYSSDRIILGGDSAGGGLALSLLAWLCAQGQRPAAVFAFSPWVDLGLSGPSVVENAERDPFLPAARLQRASELALGDLPADDPRISPLYSFYDAPPPVQLHVGTTEMLRDDSRRMAAHLRDAGGMVELNEWEDVPHIWPIFDGYIPEARECIGSVARFIEQH</sequence>
<feature type="domain" description="Alpha/beta hydrolase fold-3" evidence="2">
    <location>
        <begin position="72"/>
        <end position="271"/>
    </location>
</feature>
<proteinExistence type="predicted"/>
<dbReference type="PANTHER" id="PTHR48081">
    <property type="entry name" value="AB HYDROLASE SUPERFAMILY PROTEIN C4A8.06C"/>
    <property type="match status" value="1"/>
</dbReference>
<evidence type="ECO:0000313" key="3">
    <source>
        <dbReference type="EMBL" id="MFD0980206.1"/>
    </source>
</evidence>
<reference evidence="4" key="1">
    <citation type="journal article" date="2019" name="Int. J. Syst. Evol. Microbiol.">
        <title>The Global Catalogue of Microorganisms (GCM) 10K type strain sequencing project: providing services to taxonomists for standard genome sequencing and annotation.</title>
        <authorList>
            <consortium name="The Broad Institute Genomics Platform"/>
            <consortium name="The Broad Institute Genome Sequencing Center for Infectious Disease"/>
            <person name="Wu L."/>
            <person name="Ma J."/>
        </authorList>
    </citation>
    <scope>NUCLEOTIDE SEQUENCE [LARGE SCALE GENOMIC DNA]</scope>
    <source>
        <strain evidence="4">CCUG 60524</strain>
    </source>
</reference>
<evidence type="ECO:0000313" key="4">
    <source>
        <dbReference type="Proteomes" id="UP001597108"/>
    </source>
</evidence>
<dbReference type="InterPro" id="IPR029058">
    <property type="entry name" value="AB_hydrolase_fold"/>
</dbReference>
<dbReference type="InterPro" id="IPR013094">
    <property type="entry name" value="AB_hydrolase_3"/>
</dbReference>
<keyword evidence="4" id="KW-1185">Reference proteome</keyword>
<dbReference type="PANTHER" id="PTHR48081:SF8">
    <property type="entry name" value="ALPHA_BETA HYDROLASE FOLD-3 DOMAIN-CONTAINING PROTEIN-RELATED"/>
    <property type="match status" value="1"/>
</dbReference>
<gene>
    <name evidence="3" type="ORF">ACFQ2S_11150</name>
</gene>
<name>A0ABW3IQI2_9RHOB</name>
<dbReference type="EMBL" id="JBHTJT010000012">
    <property type="protein sequence ID" value="MFD0980206.1"/>
    <property type="molecule type" value="Genomic_DNA"/>
</dbReference>
<dbReference type="Pfam" id="PF07859">
    <property type="entry name" value="Abhydrolase_3"/>
    <property type="match status" value="1"/>
</dbReference>
<protein>
    <submittedName>
        <fullName evidence="3">Alpha/beta hydrolase</fullName>
    </submittedName>
</protein>
<dbReference type="Proteomes" id="UP001597108">
    <property type="component" value="Unassembled WGS sequence"/>
</dbReference>
<comment type="caution">
    <text evidence="3">The sequence shown here is derived from an EMBL/GenBank/DDBJ whole genome shotgun (WGS) entry which is preliminary data.</text>
</comment>